<dbReference type="Gene3D" id="1.10.10.10">
    <property type="entry name" value="Winged helix-like DNA-binding domain superfamily/Winged helix DNA-binding domain"/>
    <property type="match status" value="1"/>
</dbReference>
<accession>A0A0L0FGC4</accession>
<dbReference type="GO" id="GO:0046983">
    <property type="term" value="F:protein dimerization activity"/>
    <property type="evidence" value="ECO:0007669"/>
    <property type="project" value="InterPro"/>
</dbReference>
<feature type="region of interest" description="Disordered" evidence="7">
    <location>
        <begin position="239"/>
        <end position="300"/>
    </location>
</feature>
<dbReference type="GO" id="GO:0090575">
    <property type="term" value="C:RNA polymerase II transcription regulator complex"/>
    <property type="evidence" value="ECO:0007669"/>
    <property type="project" value="TreeGrafter"/>
</dbReference>
<dbReference type="EMBL" id="KQ243401">
    <property type="protein sequence ID" value="KNC75834.1"/>
    <property type="molecule type" value="Genomic_DNA"/>
</dbReference>
<dbReference type="InterPro" id="IPR037241">
    <property type="entry name" value="E2F-DP_heterodim"/>
</dbReference>
<proteinExistence type="inferred from homology"/>
<dbReference type="Gene3D" id="6.10.250.540">
    <property type="match status" value="1"/>
</dbReference>
<evidence type="ECO:0000256" key="7">
    <source>
        <dbReference type="SAM" id="MobiDB-lite"/>
    </source>
</evidence>
<dbReference type="RefSeq" id="XP_014149736.1">
    <property type="nucleotide sequence ID" value="XM_014294261.1"/>
</dbReference>
<dbReference type="OrthoDB" id="1743261at2759"/>
<gene>
    <name evidence="9" type="ORF">SARC_11646</name>
</gene>
<evidence type="ECO:0000259" key="8">
    <source>
        <dbReference type="SMART" id="SM01372"/>
    </source>
</evidence>
<dbReference type="eggNOG" id="KOG2577">
    <property type="taxonomic scope" value="Eukaryota"/>
</dbReference>
<dbReference type="GO" id="GO:0000978">
    <property type="term" value="F:RNA polymerase II cis-regulatory region sequence-specific DNA binding"/>
    <property type="evidence" value="ECO:0007669"/>
    <property type="project" value="InterPro"/>
</dbReference>
<keyword evidence="2 5" id="KW-0805">Transcription regulation</keyword>
<dbReference type="GeneID" id="25912150"/>
<dbReference type="Pfam" id="PF02319">
    <property type="entry name" value="WHD_E2F_TDP"/>
    <property type="match status" value="1"/>
</dbReference>
<evidence type="ECO:0000256" key="6">
    <source>
        <dbReference type="SAM" id="Coils"/>
    </source>
</evidence>
<dbReference type="AlphaFoldDB" id="A0A0L0FGC4"/>
<evidence type="ECO:0000256" key="1">
    <source>
        <dbReference type="ARBA" id="ARBA00010940"/>
    </source>
</evidence>
<feature type="compositionally biased region" description="Basic and acidic residues" evidence="7">
    <location>
        <begin position="274"/>
        <end position="288"/>
    </location>
</feature>
<evidence type="ECO:0000313" key="10">
    <source>
        <dbReference type="Proteomes" id="UP000054560"/>
    </source>
</evidence>
<name>A0A0L0FGC4_9EUKA</name>
<dbReference type="PANTHER" id="PTHR12081:SF18">
    <property type="entry name" value="TRANSCRIPTION FACTOR E2F2-RELATED"/>
    <property type="match status" value="1"/>
</dbReference>
<evidence type="ECO:0000256" key="4">
    <source>
        <dbReference type="ARBA" id="ARBA00023163"/>
    </source>
</evidence>
<protein>
    <recommendedName>
        <fullName evidence="8">E2F/DP family winged-helix DNA-binding domain-containing protein</fullName>
    </recommendedName>
</protein>
<dbReference type="InterPro" id="IPR003316">
    <property type="entry name" value="E2F_WHTH_DNA-bd_dom"/>
</dbReference>
<dbReference type="PANTHER" id="PTHR12081">
    <property type="entry name" value="TRANSCRIPTION FACTOR E2F"/>
    <property type="match status" value="1"/>
</dbReference>
<keyword evidence="10" id="KW-1185">Reference proteome</keyword>
<organism evidence="9 10">
    <name type="scientific">Sphaeroforma arctica JP610</name>
    <dbReference type="NCBI Taxonomy" id="667725"/>
    <lineage>
        <taxon>Eukaryota</taxon>
        <taxon>Ichthyosporea</taxon>
        <taxon>Ichthyophonida</taxon>
        <taxon>Sphaeroforma</taxon>
    </lineage>
</organism>
<dbReference type="Pfam" id="PF16421">
    <property type="entry name" value="E2F_CC-MB"/>
    <property type="match status" value="1"/>
</dbReference>
<keyword evidence="5" id="KW-0539">Nucleus</keyword>
<comment type="subcellular location">
    <subcellularLocation>
        <location evidence="5">Nucleus</location>
    </subcellularLocation>
</comment>
<dbReference type="InterPro" id="IPR032198">
    <property type="entry name" value="E2F_CC-MB"/>
</dbReference>
<feature type="compositionally biased region" description="Low complexity" evidence="7">
    <location>
        <begin position="244"/>
        <end position="255"/>
    </location>
</feature>
<evidence type="ECO:0000256" key="3">
    <source>
        <dbReference type="ARBA" id="ARBA00023125"/>
    </source>
</evidence>
<dbReference type="InterPro" id="IPR015633">
    <property type="entry name" value="E2F"/>
</dbReference>
<sequence length="321" mass="35970">MKFTNLLRGQKNGTLDLNHAAKLLGVQKRRIYDITNVLEGIGLIDKKSKNIMMWRDDHPEGIPKSEAEIADHIEMLEQEIKDMIQEEMTIERHYNTLIESMKQQDEDQSTLPYRYISCDEMMKLPSFKDQTTIAVCTPQGVNGTMLTYMPITGKDGKELFQLEITNDNDHPLDAFLVASEGMQNLKTLDGSGTDDEADGDQYANGPENPGMESGVFSPPEFAEDQALQEDRGVYTAQLTRRIPQGTQTQTQAQSQSRKRDKASSKAKQAESGTGEDREGSSSKPREKSSASLIKLEPPAVDTEFYYSLDHSEGVSDMFDLK</sequence>
<reference evidence="9 10" key="1">
    <citation type="submission" date="2011-02" db="EMBL/GenBank/DDBJ databases">
        <title>The Genome Sequence of Sphaeroforma arctica JP610.</title>
        <authorList>
            <consortium name="The Broad Institute Genome Sequencing Platform"/>
            <person name="Russ C."/>
            <person name="Cuomo C."/>
            <person name="Young S.K."/>
            <person name="Zeng Q."/>
            <person name="Gargeya S."/>
            <person name="Alvarado L."/>
            <person name="Berlin A."/>
            <person name="Chapman S.B."/>
            <person name="Chen Z."/>
            <person name="Freedman E."/>
            <person name="Gellesch M."/>
            <person name="Goldberg J."/>
            <person name="Griggs A."/>
            <person name="Gujja S."/>
            <person name="Heilman E."/>
            <person name="Heiman D."/>
            <person name="Howarth C."/>
            <person name="Mehta T."/>
            <person name="Neiman D."/>
            <person name="Pearson M."/>
            <person name="Roberts A."/>
            <person name="Saif S."/>
            <person name="Shea T."/>
            <person name="Shenoy N."/>
            <person name="Sisk P."/>
            <person name="Stolte C."/>
            <person name="Sykes S."/>
            <person name="White J."/>
            <person name="Yandava C."/>
            <person name="Burger G."/>
            <person name="Gray M.W."/>
            <person name="Holland P.W.H."/>
            <person name="King N."/>
            <person name="Lang F.B.F."/>
            <person name="Roger A.J."/>
            <person name="Ruiz-Trillo I."/>
            <person name="Haas B."/>
            <person name="Nusbaum C."/>
            <person name="Birren B."/>
        </authorList>
    </citation>
    <scope>NUCLEOTIDE SEQUENCE [LARGE SCALE GENOMIC DNA]</scope>
    <source>
        <strain evidence="9 10">JP610</strain>
    </source>
</reference>
<feature type="domain" description="E2F/DP family winged-helix DNA-binding" evidence="8">
    <location>
        <begin position="1"/>
        <end position="56"/>
    </location>
</feature>
<dbReference type="STRING" id="667725.A0A0L0FGC4"/>
<evidence type="ECO:0000256" key="2">
    <source>
        <dbReference type="ARBA" id="ARBA00023015"/>
    </source>
</evidence>
<dbReference type="SUPFAM" id="SSF144074">
    <property type="entry name" value="E2F-DP heterodimerization region"/>
    <property type="match status" value="1"/>
</dbReference>
<dbReference type="Proteomes" id="UP000054560">
    <property type="component" value="Unassembled WGS sequence"/>
</dbReference>
<evidence type="ECO:0000256" key="5">
    <source>
        <dbReference type="RuleBase" id="RU003796"/>
    </source>
</evidence>
<dbReference type="SUPFAM" id="SSF46785">
    <property type="entry name" value="Winged helix' DNA-binding domain"/>
    <property type="match status" value="1"/>
</dbReference>
<keyword evidence="6" id="KW-0175">Coiled coil</keyword>
<dbReference type="SMART" id="SM01372">
    <property type="entry name" value="E2F_TDP"/>
    <property type="match status" value="1"/>
</dbReference>
<feature type="coiled-coil region" evidence="6">
    <location>
        <begin position="66"/>
        <end position="93"/>
    </location>
</feature>
<evidence type="ECO:0000313" key="9">
    <source>
        <dbReference type="EMBL" id="KNC75834.1"/>
    </source>
</evidence>
<keyword evidence="4 5" id="KW-0804">Transcription</keyword>
<dbReference type="InterPro" id="IPR036390">
    <property type="entry name" value="WH_DNA-bd_sf"/>
</dbReference>
<dbReference type="GO" id="GO:0000981">
    <property type="term" value="F:DNA-binding transcription factor activity, RNA polymerase II-specific"/>
    <property type="evidence" value="ECO:0007669"/>
    <property type="project" value="TreeGrafter"/>
</dbReference>
<dbReference type="InterPro" id="IPR036388">
    <property type="entry name" value="WH-like_DNA-bd_sf"/>
</dbReference>
<feature type="region of interest" description="Disordered" evidence="7">
    <location>
        <begin position="186"/>
        <end position="218"/>
    </location>
</feature>
<keyword evidence="3 5" id="KW-0238">DNA-binding</keyword>
<comment type="similarity">
    <text evidence="1 5">Belongs to the E2F/DP family.</text>
</comment>